<reference evidence="3" key="2">
    <citation type="submission" date="2015-01" db="EMBL/GenBank/DDBJ databases">
        <title>Evolutionary Origins and Diversification of the Mycorrhizal Mutualists.</title>
        <authorList>
            <consortium name="DOE Joint Genome Institute"/>
            <consortium name="Mycorrhizal Genomics Consortium"/>
            <person name="Kohler A."/>
            <person name="Kuo A."/>
            <person name="Nagy L.G."/>
            <person name="Floudas D."/>
            <person name="Copeland A."/>
            <person name="Barry K.W."/>
            <person name="Cichocki N."/>
            <person name="Veneault-Fourrey C."/>
            <person name="LaButti K."/>
            <person name="Lindquist E.A."/>
            <person name="Lipzen A."/>
            <person name="Lundell T."/>
            <person name="Morin E."/>
            <person name="Murat C."/>
            <person name="Riley R."/>
            <person name="Ohm R."/>
            <person name="Sun H."/>
            <person name="Tunlid A."/>
            <person name="Henrissat B."/>
            <person name="Grigoriev I.V."/>
            <person name="Hibbett D.S."/>
            <person name="Martin F."/>
        </authorList>
    </citation>
    <scope>NUCLEOTIDE SEQUENCE [LARGE SCALE GENOMIC DNA]</scope>
    <source>
        <strain evidence="3">F 1598</strain>
    </source>
</reference>
<evidence type="ECO:0000313" key="3">
    <source>
        <dbReference type="Proteomes" id="UP000054166"/>
    </source>
</evidence>
<dbReference type="InParanoid" id="A0A0C3FUY6"/>
<dbReference type="Proteomes" id="UP000054166">
    <property type="component" value="Unassembled WGS sequence"/>
</dbReference>
<dbReference type="OrthoDB" id="3260546at2759"/>
<reference evidence="2 3" key="1">
    <citation type="submission" date="2014-04" db="EMBL/GenBank/DDBJ databases">
        <authorList>
            <consortium name="DOE Joint Genome Institute"/>
            <person name="Kuo A."/>
            <person name="Tarkka M."/>
            <person name="Buscot F."/>
            <person name="Kohler A."/>
            <person name="Nagy L.G."/>
            <person name="Floudas D."/>
            <person name="Copeland A."/>
            <person name="Barry K.W."/>
            <person name="Cichocki N."/>
            <person name="Veneault-Fourrey C."/>
            <person name="LaButti K."/>
            <person name="Lindquist E.A."/>
            <person name="Lipzen A."/>
            <person name="Lundell T."/>
            <person name="Morin E."/>
            <person name="Murat C."/>
            <person name="Sun H."/>
            <person name="Tunlid A."/>
            <person name="Henrissat B."/>
            <person name="Grigoriev I.V."/>
            <person name="Hibbett D.S."/>
            <person name="Martin F."/>
            <person name="Nordberg H.P."/>
            <person name="Cantor M.N."/>
            <person name="Hua S.X."/>
        </authorList>
    </citation>
    <scope>NUCLEOTIDE SEQUENCE [LARGE SCALE GENOMIC DNA]</scope>
    <source>
        <strain evidence="2 3">F 1598</strain>
    </source>
</reference>
<evidence type="ECO:0000256" key="1">
    <source>
        <dbReference type="SAM" id="MobiDB-lite"/>
    </source>
</evidence>
<proteinExistence type="predicted"/>
<accession>A0A0C3FUY6</accession>
<gene>
    <name evidence="2" type="ORF">PILCRDRAFT_7215</name>
</gene>
<feature type="non-terminal residue" evidence="2">
    <location>
        <position position="430"/>
    </location>
</feature>
<organism evidence="2 3">
    <name type="scientific">Piloderma croceum (strain F 1598)</name>
    <dbReference type="NCBI Taxonomy" id="765440"/>
    <lineage>
        <taxon>Eukaryota</taxon>
        <taxon>Fungi</taxon>
        <taxon>Dikarya</taxon>
        <taxon>Basidiomycota</taxon>
        <taxon>Agaricomycotina</taxon>
        <taxon>Agaricomycetes</taxon>
        <taxon>Agaricomycetidae</taxon>
        <taxon>Atheliales</taxon>
        <taxon>Atheliaceae</taxon>
        <taxon>Piloderma</taxon>
    </lineage>
</organism>
<dbReference type="STRING" id="765440.A0A0C3FUY6"/>
<dbReference type="AlphaFoldDB" id="A0A0C3FUY6"/>
<feature type="region of interest" description="Disordered" evidence="1">
    <location>
        <begin position="216"/>
        <end position="243"/>
    </location>
</feature>
<dbReference type="HOGENOM" id="CLU_003921_7_2_1"/>
<protein>
    <submittedName>
        <fullName evidence="2">Uncharacterized protein</fullName>
    </submittedName>
</protein>
<keyword evidence="3" id="KW-1185">Reference proteome</keyword>
<dbReference type="EMBL" id="KN832991">
    <property type="protein sequence ID" value="KIM83254.1"/>
    <property type="molecule type" value="Genomic_DNA"/>
</dbReference>
<name>A0A0C3FUY6_PILCF</name>
<feature type="compositionally biased region" description="Basic and acidic residues" evidence="1">
    <location>
        <begin position="219"/>
        <end position="242"/>
    </location>
</feature>
<evidence type="ECO:0000313" key="2">
    <source>
        <dbReference type="EMBL" id="KIM83254.1"/>
    </source>
</evidence>
<sequence>MRISQRLQLKLPDHFPDDPYTLDAIHEAARYVLHGTPSNLLAPTQLTPAANSSLTRANNEVKTEDLAAILERITESFVKALTASSAANNSAEDTKSGLCKRNIEGQVTLPSGAFVPREIPGKYLKERIEEWHRRNPRQLAASQMLYNVLSNGISDRVEPTRTMETTQITVATRETHPDLFPQSPTPVMQLSADDRIASLERELFQLRGQKFEPQVCTRAQHEADKGKQRRERSALPADREPSVEIEEELVRPAKKKAMQPEVVILVQRKAAQPEPERSANVPQPEPPVHPFAEARDATYAVPQNRNFGAPLKPSAPKKVEPVYHTLPPIYDGKIAADVYDRAMEAPVTLTQRELLSLSLEVRSQVREATSAKRTTAKEGNAKEIHTYAEDSSLAEAFDDIDTADSQYQLPTATLFNSVHQPKTPPPGSIV</sequence>